<dbReference type="EMBL" id="JACRDE010000443">
    <property type="protein sequence ID" value="MBI5251178.1"/>
    <property type="molecule type" value="Genomic_DNA"/>
</dbReference>
<dbReference type="Gene3D" id="3.10.690.10">
    <property type="entry name" value="Bifunctional nuclease domain"/>
    <property type="match status" value="1"/>
</dbReference>
<evidence type="ECO:0000313" key="3">
    <source>
        <dbReference type="Proteomes" id="UP000807825"/>
    </source>
</evidence>
<comment type="caution">
    <text evidence="2">The sequence shown here is derived from an EMBL/GenBank/DDBJ whole genome shotgun (WGS) entry which is preliminary data.</text>
</comment>
<dbReference type="SUPFAM" id="SSF103256">
    <property type="entry name" value="Hypothetical protein TM0160"/>
    <property type="match status" value="1"/>
</dbReference>
<dbReference type="PANTHER" id="PTHR15160">
    <property type="entry name" value="VON HIPPEL-LINDAU PROTEIN"/>
    <property type="match status" value="1"/>
</dbReference>
<dbReference type="Proteomes" id="UP000807825">
    <property type="component" value="Unassembled WGS sequence"/>
</dbReference>
<dbReference type="AlphaFoldDB" id="A0A9D6V5N4"/>
<evidence type="ECO:0000313" key="2">
    <source>
        <dbReference type="EMBL" id="MBI5251178.1"/>
    </source>
</evidence>
<gene>
    <name evidence="2" type="ORF">HY912_16945</name>
</gene>
<feature type="domain" description="BFN" evidence="1">
    <location>
        <begin position="7"/>
        <end position="139"/>
    </location>
</feature>
<reference evidence="2" key="1">
    <citation type="submission" date="2020-07" db="EMBL/GenBank/DDBJ databases">
        <title>Huge and variable diversity of episymbiotic CPR bacteria and DPANN archaea in groundwater ecosystems.</title>
        <authorList>
            <person name="He C.Y."/>
            <person name="Keren R."/>
            <person name="Whittaker M."/>
            <person name="Farag I.F."/>
            <person name="Doudna J."/>
            <person name="Cate J.H.D."/>
            <person name="Banfield J.F."/>
        </authorList>
    </citation>
    <scope>NUCLEOTIDE SEQUENCE</scope>
    <source>
        <strain evidence="2">NC_groundwater_1664_Pr3_B-0.1um_52_9</strain>
    </source>
</reference>
<organism evidence="2 3">
    <name type="scientific">Desulfomonile tiedjei</name>
    <dbReference type="NCBI Taxonomy" id="2358"/>
    <lineage>
        <taxon>Bacteria</taxon>
        <taxon>Pseudomonadati</taxon>
        <taxon>Thermodesulfobacteriota</taxon>
        <taxon>Desulfomonilia</taxon>
        <taxon>Desulfomonilales</taxon>
        <taxon>Desulfomonilaceae</taxon>
        <taxon>Desulfomonile</taxon>
    </lineage>
</organism>
<sequence>MKNEKNFKEMTIIGIASDTRNMQPVVILKEKSGERELYIWIGPVEAMALQRAISKEVYQRPLTHELLRSIIDKTGTNIEHIEIDDLRDHTYYATIYLKNAESKLVTVDARPSDSLVLATWMGVPIFVSEKVIEGMTQGEQEEVTKQKIIFTQEDIEQTDEELTKILERINPDDLGNA</sequence>
<name>A0A9D6V5N4_9BACT</name>
<dbReference type="GO" id="GO:0004518">
    <property type="term" value="F:nuclease activity"/>
    <property type="evidence" value="ECO:0007669"/>
    <property type="project" value="InterPro"/>
</dbReference>
<dbReference type="InterPro" id="IPR036104">
    <property type="entry name" value="BFN_sf"/>
</dbReference>
<dbReference type="InterPro" id="IPR003729">
    <property type="entry name" value="Bi_nuclease_dom"/>
</dbReference>
<proteinExistence type="predicted"/>
<evidence type="ECO:0000259" key="1">
    <source>
        <dbReference type="PROSITE" id="PS51658"/>
    </source>
</evidence>
<dbReference type="Pfam" id="PF02577">
    <property type="entry name" value="BFN_dom"/>
    <property type="match status" value="1"/>
</dbReference>
<accession>A0A9D6V5N4</accession>
<dbReference type="PROSITE" id="PS51658">
    <property type="entry name" value="BFN"/>
    <property type="match status" value="1"/>
</dbReference>
<dbReference type="PANTHER" id="PTHR15160:SF1">
    <property type="entry name" value="VON HIPPEL-LINDAU DISEASE TUMOR SUPPRESSOR"/>
    <property type="match status" value="1"/>
</dbReference>
<protein>
    <submittedName>
        <fullName evidence="2">Bifunctional nuclease family protein</fullName>
    </submittedName>
</protein>